<dbReference type="OrthoDB" id="9800872at2"/>
<dbReference type="CDD" id="cd00291">
    <property type="entry name" value="SirA_YedF_YeeD"/>
    <property type="match status" value="1"/>
</dbReference>
<protein>
    <submittedName>
        <fullName evidence="2">Response regulator SirA</fullName>
    </submittedName>
</protein>
<keyword evidence="3" id="KW-1185">Reference proteome</keyword>
<dbReference type="AlphaFoldDB" id="A0A0V8QFK7"/>
<dbReference type="Gene3D" id="3.30.110.40">
    <property type="entry name" value="TusA-like domain"/>
    <property type="match status" value="1"/>
</dbReference>
<name>A0A0V8QFK7_9FIRM</name>
<dbReference type="STRING" id="290052.ASU35_01450"/>
<feature type="domain" description="UPF0033" evidence="1">
    <location>
        <begin position="2"/>
        <end position="70"/>
    </location>
</feature>
<organism evidence="2 3">
    <name type="scientific">Acetivibrio ethanolgignens</name>
    <dbReference type="NCBI Taxonomy" id="290052"/>
    <lineage>
        <taxon>Bacteria</taxon>
        <taxon>Bacillati</taxon>
        <taxon>Bacillota</taxon>
        <taxon>Clostridia</taxon>
        <taxon>Eubacteriales</taxon>
        <taxon>Oscillospiraceae</taxon>
        <taxon>Acetivibrio</taxon>
    </lineage>
</organism>
<dbReference type="InterPro" id="IPR001455">
    <property type="entry name" value="TusA-like"/>
</dbReference>
<evidence type="ECO:0000313" key="3">
    <source>
        <dbReference type="Proteomes" id="UP000054874"/>
    </source>
</evidence>
<dbReference type="Proteomes" id="UP000054874">
    <property type="component" value="Unassembled WGS sequence"/>
</dbReference>
<gene>
    <name evidence="2" type="ORF">ASU35_01450</name>
</gene>
<dbReference type="Pfam" id="PF01206">
    <property type="entry name" value="TusA"/>
    <property type="match status" value="1"/>
</dbReference>
<evidence type="ECO:0000259" key="1">
    <source>
        <dbReference type="Pfam" id="PF01206"/>
    </source>
</evidence>
<reference evidence="2 3" key="1">
    <citation type="submission" date="2015-11" db="EMBL/GenBank/DDBJ databases">
        <title>Butyribacter intestini gen. nov., sp. nov., a butyric acid-producing bacterium of the family Lachnospiraceae isolated from the human faeces.</title>
        <authorList>
            <person name="Zou Y."/>
            <person name="Xue W."/>
            <person name="Luo G."/>
            <person name="Lv M."/>
        </authorList>
    </citation>
    <scope>NUCLEOTIDE SEQUENCE [LARGE SCALE GENOMIC DNA]</scope>
    <source>
        <strain evidence="2 3">ACET-33324</strain>
    </source>
</reference>
<dbReference type="EMBL" id="LNAM01000153">
    <property type="protein sequence ID" value="KSV59014.1"/>
    <property type="molecule type" value="Genomic_DNA"/>
</dbReference>
<evidence type="ECO:0000313" key="2">
    <source>
        <dbReference type="EMBL" id="KSV59014.1"/>
    </source>
</evidence>
<sequence length="71" mass="8268">MKELNCLGDMCPIPIMKLKQCKEFKAGEELKLITDHCCVVESITEYCKKSGLRFEIVEPMNGIWELYVKRI</sequence>
<accession>A0A0V8QFK7</accession>
<comment type="caution">
    <text evidence="2">The sequence shown here is derived from an EMBL/GenBank/DDBJ whole genome shotgun (WGS) entry which is preliminary data.</text>
</comment>
<dbReference type="SUPFAM" id="SSF64307">
    <property type="entry name" value="SirA-like"/>
    <property type="match status" value="1"/>
</dbReference>
<dbReference type="RefSeq" id="WP_058352649.1">
    <property type="nucleotide sequence ID" value="NZ_CABMMD010000153.1"/>
</dbReference>
<dbReference type="InterPro" id="IPR036868">
    <property type="entry name" value="TusA-like_sf"/>
</dbReference>
<proteinExistence type="predicted"/>